<accession>A0A919WAN3</accession>
<evidence type="ECO:0000256" key="3">
    <source>
        <dbReference type="ARBA" id="ARBA00013085"/>
    </source>
</evidence>
<dbReference type="InterPro" id="IPR004013">
    <property type="entry name" value="PHP_dom"/>
</dbReference>
<keyword evidence="6 8" id="KW-0368">Histidine biosynthesis</keyword>
<dbReference type="Gene3D" id="3.20.20.140">
    <property type="entry name" value="Metal-dependent hydrolases"/>
    <property type="match status" value="1"/>
</dbReference>
<dbReference type="GO" id="GO:0004401">
    <property type="term" value="F:histidinol-phosphatase activity"/>
    <property type="evidence" value="ECO:0007669"/>
    <property type="project" value="UniProtKB-UniRule"/>
</dbReference>
<dbReference type="EC" id="3.1.3.15" evidence="3 8"/>
<keyword evidence="11" id="KW-1185">Reference proteome</keyword>
<dbReference type="InterPro" id="IPR010140">
    <property type="entry name" value="Histidinol_P_phosphatase_HisJ"/>
</dbReference>
<sequence length="281" mass="31181">MPLPADSHVHSQWSWDTPVGDMERSCARALRLGLPAIAFTEHLDHTVWRIALDGPYVMDNLTALADADGLLTPPAFDAAGYLETIEHCRQRFPQLRILSGLELGEPHRHADQIAQVLAAGRFDRLLGSLHTLPDQATFAEPWGIYPHRDPNDVVREYLAGVATMVSTNDQFAVLAHVDYPVRSWPTETAGPFDPAAFEEEFRHALRLTAQSGRALEVNTRLPLHPAVLTWWHDEGGDAITFGSDAHLPDLVGHGFREAAQMAEAYGFRPGKNPHDLWARAD</sequence>
<gene>
    <name evidence="10" type="ORF">Ato02nite_084710</name>
</gene>
<protein>
    <recommendedName>
        <fullName evidence="3 8">Histidinol-phosphatase</fullName>
        <shortName evidence="8">HolPase</shortName>
        <ecNumber evidence="3 8">3.1.3.15</ecNumber>
    </recommendedName>
</protein>
<name>A0A919WAN3_9ACTN</name>
<evidence type="ECO:0000256" key="4">
    <source>
        <dbReference type="ARBA" id="ARBA00022605"/>
    </source>
</evidence>
<dbReference type="PANTHER" id="PTHR21039">
    <property type="entry name" value="HISTIDINOL PHOSPHATASE-RELATED"/>
    <property type="match status" value="1"/>
</dbReference>
<comment type="pathway">
    <text evidence="1 8">Amino-acid biosynthesis; L-histidine biosynthesis; L-histidine from 5-phospho-alpha-D-ribose 1-diphosphate: step 8/9.</text>
</comment>
<dbReference type="GO" id="GO:0005737">
    <property type="term" value="C:cytoplasm"/>
    <property type="evidence" value="ECO:0007669"/>
    <property type="project" value="TreeGrafter"/>
</dbReference>
<reference evidence="10 11" key="1">
    <citation type="submission" date="2021-03" db="EMBL/GenBank/DDBJ databases">
        <title>Whole genome shotgun sequence of Actinoplanes toevensis NBRC 105298.</title>
        <authorList>
            <person name="Komaki H."/>
            <person name="Tamura T."/>
        </authorList>
    </citation>
    <scope>NUCLEOTIDE SEQUENCE [LARGE SCALE GENOMIC DNA]</scope>
    <source>
        <strain evidence="10 11">NBRC 105298</strain>
    </source>
</reference>
<evidence type="ECO:0000256" key="8">
    <source>
        <dbReference type="RuleBase" id="RU366003"/>
    </source>
</evidence>
<evidence type="ECO:0000313" key="10">
    <source>
        <dbReference type="EMBL" id="GIM96678.1"/>
    </source>
</evidence>
<evidence type="ECO:0000256" key="1">
    <source>
        <dbReference type="ARBA" id="ARBA00004970"/>
    </source>
</evidence>
<evidence type="ECO:0000256" key="6">
    <source>
        <dbReference type="ARBA" id="ARBA00023102"/>
    </source>
</evidence>
<evidence type="ECO:0000313" key="11">
    <source>
        <dbReference type="Proteomes" id="UP000677082"/>
    </source>
</evidence>
<organism evidence="10 11">
    <name type="scientific">Paractinoplanes toevensis</name>
    <dbReference type="NCBI Taxonomy" id="571911"/>
    <lineage>
        <taxon>Bacteria</taxon>
        <taxon>Bacillati</taxon>
        <taxon>Actinomycetota</taxon>
        <taxon>Actinomycetes</taxon>
        <taxon>Micromonosporales</taxon>
        <taxon>Micromonosporaceae</taxon>
        <taxon>Paractinoplanes</taxon>
    </lineage>
</organism>
<evidence type="ECO:0000256" key="5">
    <source>
        <dbReference type="ARBA" id="ARBA00022801"/>
    </source>
</evidence>
<dbReference type="GO" id="GO:0000105">
    <property type="term" value="P:L-histidine biosynthetic process"/>
    <property type="evidence" value="ECO:0007669"/>
    <property type="project" value="UniProtKB-UniRule"/>
</dbReference>
<evidence type="ECO:0000256" key="7">
    <source>
        <dbReference type="ARBA" id="ARBA00049158"/>
    </source>
</evidence>
<comment type="caution">
    <text evidence="10">The sequence shown here is derived from an EMBL/GenBank/DDBJ whole genome shotgun (WGS) entry which is preliminary data.</text>
</comment>
<feature type="domain" description="PHP" evidence="9">
    <location>
        <begin position="6"/>
        <end position="219"/>
    </location>
</feature>
<evidence type="ECO:0000259" key="9">
    <source>
        <dbReference type="Pfam" id="PF02811"/>
    </source>
</evidence>
<comment type="catalytic activity">
    <reaction evidence="7 8">
        <text>L-histidinol phosphate + H2O = L-histidinol + phosphate</text>
        <dbReference type="Rhea" id="RHEA:14465"/>
        <dbReference type="ChEBI" id="CHEBI:15377"/>
        <dbReference type="ChEBI" id="CHEBI:43474"/>
        <dbReference type="ChEBI" id="CHEBI:57699"/>
        <dbReference type="ChEBI" id="CHEBI:57980"/>
        <dbReference type="EC" id="3.1.3.15"/>
    </reaction>
</comment>
<dbReference type="Proteomes" id="UP000677082">
    <property type="component" value="Unassembled WGS sequence"/>
</dbReference>
<dbReference type="Pfam" id="PF02811">
    <property type="entry name" value="PHP"/>
    <property type="match status" value="1"/>
</dbReference>
<keyword evidence="5 8" id="KW-0378">Hydrolase</keyword>
<dbReference type="RefSeq" id="WP_213012351.1">
    <property type="nucleotide sequence ID" value="NZ_BOQN01000124.1"/>
</dbReference>
<dbReference type="SUPFAM" id="SSF89550">
    <property type="entry name" value="PHP domain-like"/>
    <property type="match status" value="1"/>
</dbReference>
<dbReference type="InterPro" id="IPR016195">
    <property type="entry name" value="Pol/histidinol_Pase-like"/>
</dbReference>
<dbReference type="EMBL" id="BOQN01000124">
    <property type="protein sequence ID" value="GIM96678.1"/>
    <property type="molecule type" value="Genomic_DNA"/>
</dbReference>
<proteinExistence type="inferred from homology"/>
<dbReference type="AlphaFoldDB" id="A0A919WAN3"/>
<keyword evidence="4 8" id="KW-0028">Amino-acid biosynthesis</keyword>
<comment type="similarity">
    <text evidence="2 8">Belongs to the PHP hydrolase family. HisK subfamily.</text>
</comment>
<dbReference type="PANTHER" id="PTHR21039:SF0">
    <property type="entry name" value="HISTIDINOL-PHOSPHATASE"/>
    <property type="match status" value="1"/>
</dbReference>
<evidence type="ECO:0000256" key="2">
    <source>
        <dbReference type="ARBA" id="ARBA00009152"/>
    </source>
</evidence>